<dbReference type="Pfam" id="PF22725">
    <property type="entry name" value="GFO_IDH_MocA_C3"/>
    <property type="match status" value="1"/>
</dbReference>
<reference evidence="5 6" key="1">
    <citation type="submission" date="2016-10" db="EMBL/GenBank/DDBJ databases">
        <authorList>
            <person name="de Groot N.N."/>
        </authorList>
    </citation>
    <scope>NUCLEOTIDE SEQUENCE [LARGE SCALE GENOMIC DNA]</scope>
    <source>
        <strain evidence="5 6">DSM 44993</strain>
    </source>
</reference>
<dbReference type="GO" id="GO:0000166">
    <property type="term" value="F:nucleotide binding"/>
    <property type="evidence" value="ECO:0007669"/>
    <property type="project" value="InterPro"/>
</dbReference>
<dbReference type="PANTHER" id="PTHR22604">
    <property type="entry name" value="OXIDOREDUCTASES"/>
    <property type="match status" value="1"/>
</dbReference>
<feature type="domain" description="GFO/IDH/MocA-like oxidoreductase" evidence="4">
    <location>
        <begin position="124"/>
        <end position="239"/>
    </location>
</feature>
<evidence type="ECO:0000313" key="6">
    <source>
        <dbReference type="Proteomes" id="UP000198582"/>
    </source>
</evidence>
<dbReference type="InterPro" id="IPR036291">
    <property type="entry name" value="NAD(P)-bd_dom_sf"/>
</dbReference>
<evidence type="ECO:0000256" key="1">
    <source>
        <dbReference type="ARBA" id="ARBA00010928"/>
    </source>
</evidence>
<dbReference type="Gene3D" id="3.40.50.720">
    <property type="entry name" value="NAD(P)-binding Rossmann-like Domain"/>
    <property type="match status" value="1"/>
</dbReference>
<sequence length="314" mass="33264">MGCADIARRRMLPAFAAAKDVEIAAIASRDLAKAMPLAAEHGCRAVGGYDKLLADASVMAVYLPLPPALHAGWIEAALLAGKHVLAEKPMTIDAASTTGLLALAASRGLVLMENLSFVHHSQHATVRALLDDGTIGELRSLHAAFTVPLRSGDDIRYRSDLGGGALWDTGVYPVRVALDFLGASLRVAGAVQWRRPEFPVDTGGAALLVDRGGVSAQLTFGLDHGYRSAYRLDGSKGSISVERAFTPPADHEPVVLVENRGGTRVVRLRAEDQVANTVASFAAAVRSGARPNDDSRYQAELIDAIRSSFEPPAR</sequence>
<accession>A0A1H8YK13</accession>
<evidence type="ECO:0000313" key="5">
    <source>
        <dbReference type="EMBL" id="SEP52402.1"/>
    </source>
</evidence>
<dbReference type="Proteomes" id="UP000198582">
    <property type="component" value="Unassembled WGS sequence"/>
</dbReference>
<organism evidence="5 6">
    <name type="scientific">Amycolatopsis saalfeldensis</name>
    <dbReference type="NCBI Taxonomy" id="394193"/>
    <lineage>
        <taxon>Bacteria</taxon>
        <taxon>Bacillati</taxon>
        <taxon>Actinomycetota</taxon>
        <taxon>Actinomycetes</taxon>
        <taxon>Pseudonocardiales</taxon>
        <taxon>Pseudonocardiaceae</taxon>
        <taxon>Amycolatopsis</taxon>
    </lineage>
</organism>
<gene>
    <name evidence="5" type="ORF">SAMN04489732_12065</name>
</gene>
<dbReference type="SUPFAM" id="SSF51735">
    <property type="entry name" value="NAD(P)-binding Rossmann-fold domains"/>
    <property type="match status" value="1"/>
</dbReference>
<keyword evidence="6" id="KW-1185">Reference proteome</keyword>
<dbReference type="InterPro" id="IPR055170">
    <property type="entry name" value="GFO_IDH_MocA-like_dom"/>
</dbReference>
<dbReference type="STRING" id="394193.SAMN04489732_12065"/>
<dbReference type="Pfam" id="PF01408">
    <property type="entry name" value="GFO_IDH_MocA"/>
    <property type="match status" value="1"/>
</dbReference>
<dbReference type="InterPro" id="IPR000683">
    <property type="entry name" value="Gfo/Idh/MocA-like_OxRdtase_N"/>
</dbReference>
<dbReference type="GO" id="GO:0016491">
    <property type="term" value="F:oxidoreductase activity"/>
    <property type="evidence" value="ECO:0007669"/>
    <property type="project" value="UniProtKB-KW"/>
</dbReference>
<comment type="similarity">
    <text evidence="1">Belongs to the Gfo/Idh/MocA family.</text>
</comment>
<dbReference type="AlphaFoldDB" id="A0A1H8YK13"/>
<evidence type="ECO:0000256" key="2">
    <source>
        <dbReference type="ARBA" id="ARBA00023002"/>
    </source>
</evidence>
<evidence type="ECO:0000259" key="3">
    <source>
        <dbReference type="Pfam" id="PF01408"/>
    </source>
</evidence>
<proteinExistence type="inferred from homology"/>
<feature type="domain" description="Gfo/Idh/MocA-like oxidoreductase N-terminal" evidence="3">
    <location>
        <begin position="2"/>
        <end position="114"/>
    </location>
</feature>
<dbReference type="Gene3D" id="3.30.360.10">
    <property type="entry name" value="Dihydrodipicolinate Reductase, domain 2"/>
    <property type="match status" value="1"/>
</dbReference>
<evidence type="ECO:0000259" key="4">
    <source>
        <dbReference type="Pfam" id="PF22725"/>
    </source>
</evidence>
<name>A0A1H8YK13_9PSEU</name>
<dbReference type="EMBL" id="FOEF01000020">
    <property type="protein sequence ID" value="SEP52402.1"/>
    <property type="molecule type" value="Genomic_DNA"/>
</dbReference>
<protein>
    <submittedName>
        <fullName evidence="5">Predicted dehydrogenase</fullName>
    </submittedName>
</protein>
<keyword evidence="2" id="KW-0560">Oxidoreductase</keyword>
<dbReference type="InterPro" id="IPR050984">
    <property type="entry name" value="Gfo/Idh/MocA_domain"/>
</dbReference>
<dbReference type="PANTHER" id="PTHR22604:SF105">
    <property type="entry name" value="TRANS-1,2-DIHYDROBENZENE-1,2-DIOL DEHYDROGENASE"/>
    <property type="match status" value="1"/>
</dbReference>
<dbReference type="SUPFAM" id="SSF55347">
    <property type="entry name" value="Glyceraldehyde-3-phosphate dehydrogenase-like, C-terminal domain"/>
    <property type="match status" value="1"/>
</dbReference>
<dbReference type="OrthoDB" id="9815825at2"/>